<accession>W7AGB0</accession>
<dbReference type="GeneID" id="20040544"/>
<evidence type="ECO:0000313" key="3">
    <source>
        <dbReference type="Proteomes" id="UP000030640"/>
    </source>
</evidence>
<organism evidence="2 3">
    <name type="scientific">Plasmodium inui San Antonio 1</name>
    <dbReference type="NCBI Taxonomy" id="1237626"/>
    <lineage>
        <taxon>Eukaryota</taxon>
        <taxon>Sar</taxon>
        <taxon>Alveolata</taxon>
        <taxon>Apicomplexa</taxon>
        <taxon>Aconoidasida</taxon>
        <taxon>Haemosporida</taxon>
        <taxon>Plasmodiidae</taxon>
        <taxon>Plasmodium</taxon>
        <taxon>Plasmodium (Plasmodium)</taxon>
    </lineage>
</organism>
<protein>
    <submittedName>
        <fullName evidence="2">Uncharacterized protein</fullName>
    </submittedName>
</protein>
<dbReference type="RefSeq" id="XP_008819064.1">
    <property type="nucleotide sequence ID" value="XM_008820842.1"/>
</dbReference>
<proteinExistence type="predicted"/>
<dbReference type="AlphaFoldDB" id="W7AGB0"/>
<keyword evidence="3" id="KW-1185">Reference proteome</keyword>
<name>W7AGB0_9APIC</name>
<sequence length="72" mass="8482">MINLYPKENRGKTLERRVRPQTPDKKEAPRNPELDQDILVHLSGRGYLKQLPQDRIKKKELNTGKIKYKTTP</sequence>
<feature type="region of interest" description="Disordered" evidence="1">
    <location>
        <begin position="1"/>
        <end position="35"/>
    </location>
</feature>
<dbReference type="Proteomes" id="UP000030640">
    <property type="component" value="Unassembled WGS sequence"/>
</dbReference>
<gene>
    <name evidence="2" type="ORF">C922_05270</name>
</gene>
<evidence type="ECO:0000256" key="1">
    <source>
        <dbReference type="SAM" id="MobiDB-lite"/>
    </source>
</evidence>
<dbReference type="EMBL" id="KI965509">
    <property type="protein sequence ID" value="EUD64351.1"/>
    <property type="molecule type" value="Genomic_DNA"/>
</dbReference>
<feature type="compositionally biased region" description="Basic and acidic residues" evidence="1">
    <location>
        <begin position="7"/>
        <end position="33"/>
    </location>
</feature>
<dbReference type="VEuPathDB" id="PlasmoDB:C922_05270"/>
<reference evidence="2 3" key="1">
    <citation type="submission" date="2013-02" db="EMBL/GenBank/DDBJ databases">
        <title>The Genome Sequence of Plasmodium inui San Antonio 1.</title>
        <authorList>
            <consortium name="The Broad Institute Genome Sequencing Platform"/>
            <consortium name="The Broad Institute Genome Sequencing Center for Infectious Disease"/>
            <person name="Neafsey D."/>
            <person name="Cheeseman I."/>
            <person name="Volkman S."/>
            <person name="Adams J."/>
            <person name="Walker B."/>
            <person name="Young S.K."/>
            <person name="Zeng Q."/>
            <person name="Gargeya S."/>
            <person name="Fitzgerald M."/>
            <person name="Haas B."/>
            <person name="Abouelleil A."/>
            <person name="Alvarado L."/>
            <person name="Arachchi H.M."/>
            <person name="Berlin A.M."/>
            <person name="Chapman S.B."/>
            <person name="Dewar J."/>
            <person name="Goldberg J."/>
            <person name="Griggs A."/>
            <person name="Gujja S."/>
            <person name="Hansen M."/>
            <person name="Howarth C."/>
            <person name="Imamovic A."/>
            <person name="Larimer J."/>
            <person name="McCowan C."/>
            <person name="Murphy C."/>
            <person name="Neiman D."/>
            <person name="Pearson M."/>
            <person name="Priest M."/>
            <person name="Roberts A."/>
            <person name="Saif S."/>
            <person name="Shea T."/>
            <person name="Sisk P."/>
            <person name="Sykes S."/>
            <person name="Wortman J."/>
            <person name="Nusbaum C."/>
            <person name="Birren B."/>
        </authorList>
    </citation>
    <scope>NUCLEOTIDE SEQUENCE [LARGE SCALE GENOMIC DNA]</scope>
    <source>
        <strain evidence="2 3">San Antonio 1</strain>
    </source>
</reference>
<evidence type="ECO:0000313" key="2">
    <source>
        <dbReference type="EMBL" id="EUD64351.1"/>
    </source>
</evidence>